<organism evidence="1 2">
    <name type="scientific">Mucor flavus</name>
    <dbReference type="NCBI Taxonomy" id="439312"/>
    <lineage>
        <taxon>Eukaryota</taxon>
        <taxon>Fungi</taxon>
        <taxon>Fungi incertae sedis</taxon>
        <taxon>Mucoromycota</taxon>
        <taxon>Mucoromycotina</taxon>
        <taxon>Mucoromycetes</taxon>
        <taxon>Mucorales</taxon>
        <taxon>Mucorineae</taxon>
        <taxon>Mucoraceae</taxon>
        <taxon>Mucor</taxon>
    </lineage>
</organism>
<reference evidence="1 2" key="1">
    <citation type="submission" date="2024-04" db="EMBL/GenBank/DDBJ databases">
        <title>genome sequences of Mucor flavus KT1a and Helicostylum pulchrum KT1b strains isolated from the surface of a dry-aged beef.</title>
        <authorList>
            <person name="Toyotome T."/>
            <person name="Hosono M."/>
            <person name="Torimaru M."/>
            <person name="Fukuda K."/>
            <person name="Mikami N."/>
        </authorList>
    </citation>
    <scope>NUCLEOTIDE SEQUENCE [LARGE SCALE GENOMIC DNA]</scope>
    <source>
        <strain evidence="1 2">KT1a</strain>
    </source>
</reference>
<accession>A0ABP9Z1I6</accession>
<comment type="caution">
    <text evidence="1">The sequence shown here is derived from an EMBL/GenBank/DDBJ whole genome shotgun (WGS) entry which is preliminary data.</text>
</comment>
<dbReference type="EMBL" id="BAABUK010000015">
    <property type="protein sequence ID" value="GAA5812963.1"/>
    <property type="molecule type" value="Genomic_DNA"/>
</dbReference>
<gene>
    <name evidence="1" type="ORF">MFLAVUS_006425</name>
</gene>
<protein>
    <submittedName>
        <fullName evidence="1">Uncharacterized protein</fullName>
    </submittedName>
</protein>
<keyword evidence="2" id="KW-1185">Reference proteome</keyword>
<proteinExistence type="predicted"/>
<sequence length="136" mass="15689">MYSITGKIMFENGQGDIFDENGREAMDWEEEVNPYNTETLSNFTQYSGKQPLDLGMTDPKLSDRMDQLERTINTGITPKKKYADYSDNQKTLFIYYLQIKLLSAAAAARKAAINVRTGQDWAKKLKENPDWDIFEK</sequence>
<name>A0ABP9Z1I6_9FUNG</name>
<evidence type="ECO:0000313" key="2">
    <source>
        <dbReference type="Proteomes" id="UP001473302"/>
    </source>
</evidence>
<evidence type="ECO:0000313" key="1">
    <source>
        <dbReference type="EMBL" id="GAA5812963.1"/>
    </source>
</evidence>
<dbReference type="Proteomes" id="UP001473302">
    <property type="component" value="Unassembled WGS sequence"/>
</dbReference>